<dbReference type="Gene3D" id="1.10.10.10">
    <property type="entry name" value="Winged helix-like DNA-binding domain superfamily/Winged helix DNA-binding domain"/>
    <property type="match status" value="1"/>
</dbReference>
<gene>
    <name evidence="5" type="ORF">Hs20B_05040</name>
</gene>
<dbReference type="RefSeq" id="WP_172355341.1">
    <property type="nucleotide sequence ID" value="NZ_BLLH01000002.1"/>
</dbReference>
<evidence type="ECO:0000313" key="6">
    <source>
        <dbReference type="Proteomes" id="UP000475928"/>
    </source>
</evidence>
<sequence>MTEKYAYNCAQGCPVESTLQFISGKWKSVILYHLIHQDFVHYGDLKRLIPGVTSRMLSLQLSDLVRDGIIDKHIIQSYPVKNIEYHLTPLGQSLIPVIEALASWGESFNAQAKIASR</sequence>
<name>A0A6A0B522_9LACT</name>
<evidence type="ECO:0000259" key="4">
    <source>
        <dbReference type="PROSITE" id="PS51118"/>
    </source>
</evidence>
<accession>A0A6A0B522</accession>
<keyword evidence="3" id="KW-0804">Transcription</keyword>
<dbReference type="Pfam" id="PF01638">
    <property type="entry name" value="HxlR"/>
    <property type="match status" value="1"/>
</dbReference>
<dbReference type="PANTHER" id="PTHR33204">
    <property type="entry name" value="TRANSCRIPTIONAL REGULATOR, MARR FAMILY"/>
    <property type="match status" value="1"/>
</dbReference>
<evidence type="ECO:0000256" key="1">
    <source>
        <dbReference type="ARBA" id="ARBA00023015"/>
    </source>
</evidence>
<keyword evidence="6" id="KW-1185">Reference proteome</keyword>
<reference evidence="5 6" key="1">
    <citation type="submission" date="2020-02" db="EMBL/GenBank/DDBJ databases">
        <title>Draft genome sequence of Lactococcus sp. Hs20B0-1.</title>
        <authorList>
            <person name="Noda S."/>
            <person name="Yuki M."/>
            <person name="Ohkuma M."/>
        </authorList>
    </citation>
    <scope>NUCLEOTIDE SEQUENCE [LARGE SCALE GENOMIC DNA]</scope>
    <source>
        <strain evidence="5 6">Hs20B0-1</strain>
    </source>
</reference>
<evidence type="ECO:0000313" key="5">
    <source>
        <dbReference type="EMBL" id="GFH40106.1"/>
    </source>
</evidence>
<dbReference type="EMBL" id="BLLH01000002">
    <property type="protein sequence ID" value="GFH40106.1"/>
    <property type="molecule type" value="Genomic_DNA"/>
</dbReference>
<organism evidence="5 6">
    <name type="scientific">Pseudolactococcus insecticola</name>
    <dbReference type="NCBI Taxonomy" id="2709158"/>
    <lineage>
        <taxon>Bacteria</taxon>
        <taxon>Bacillati</taxon>
        <taxon>Bacillota</taxon>
        <taxon>Bacilli</taxon>
        <taxon>Lactobacillales</taxon>
        <taxon>Streptococcaceae</taxon>
        <taxon>Pseudolactococcus</taxon>
    </lineage>
</organism>
<dbReference type="AlphaFoldDB" id="A0A6A0B522"/>
<comment type="caution">
    <text evidence="5">The sequence shown here is derived from an EMBL/GenBank/DDBJ whole genome shotgun (WGS) entry which is preliminary data.</text>
</comment>
<dbReference type="Proteomes" id="UP000475928">
    <property type="component" value="Unassembled WGS sequence"/>
</dbReference>
<dbReference type="InterPro" id="IPR036390">
    <property type="entry name" value="WH_DNA-bd_sf"/>
</dbReference>
<protein>
    <submittedName>
        <fullName evidence="5">MarR family transcriptional regulator</fullName>
    </submittedName>
</protein>
<dbReference type="InterPro" id="IPR036388">
    <property type="entry name" value="WH-like_DNA-bd_sf"/>
</dbReference>
<dbReference type="PROSITE" id="PS51118">
    <property type="entry name" value="HTH_HXLR"/>
    <property type="match status" value="1"/>
</dbReference>
<keyword evidence="1" id="KW-0805">Transcription regulation</keyword>
<evidence type="ECO:0000256" key="3">
    <source>
        <dbReference type="ARBA" id="ARBA00023163"/>
    </source>
</evidence>
<dbReference type="PANTHER" id="PTHR33204:SF29">
    <property type="entry name" value="TRANSCRIPTIONAL REGULATOR"/>
    <property type="match status" value="1"/>
</dbReference>
<keyword evidence="2" id="KW-0238">DNA-binding</keyword>
<dbReference type="SUPFAM" id="SSF46785">
    <property type="entry name" value="Winged helix' DNA-binding domain"/>
    <property type="match status" value="1"/>
</dbReference>
<feature type="domain" description="HTH hxlR-type" evidence="4">
    <location>
        <begin position="13"/>
        <end position="113"/>
    </location>
</feature>
<dbReference type="InterPro" id="IPR002577">
    <property type="entry name" value="HTH_HxlR"/>
</dbReference>
<dbReference type="GO" id="GO:0003677">
    <property type="term" value="F:DNA binding"/>
    <property type="evidence" value="ECO:0007669"/>
    <property type="project" value="UniProtKB-KW"/>
</dbReference>
<proteinExistence type="predicted"/>
<evidence type="ECO:0000256" key="2">
    <source>
        <dbReference type="ARBA" id="ARBA00023125"/>
    </source>
</evidence>